<dbReference type="Gene3D" id="1.10.510.10">
    <property type="entry name" value="Transferase(Phosphotransferase) domain 1"/>
    <property type="match status" value="1"/>
</dbReference>
<dbReference type="GO" id="GO:0005524">
    <property type="term" value="F:ATP binding"/>
    <property type="evidence" value="ECO:0007669"/>
    <property type="project" value="InterPro"/>
</dbReference>
<proteinExistence type="predicted"/>
<dbReference type="SUPFAM" id="SSF56112">
    <property type="entry name" value="Protein kinase-like (PK-like)"/>
    <property type="match status" value="1"/>
</dbReference>
<dbReference type="PROSITE" id="PS00108">
    <property type="entry name" value="PROTEIN_KINASE_ST"/>
    <property type="match status" value="1"/>
</dbReference>
<dbReference type="InterPro" id="IPR011009">
    <property type="entry name" value="Kinase-like_dom_sf"/>
</dbReference>
<dbReference type="GO" id="GO:0004672">
    <property type="term" value="F:protein kinase activity"/>
    <property type="evidence" value="ECO:0007669"/>
    <property type="project" value="InterPro"/>
</dbReference>
<organism evidence="2">
    <name type="scientific">viral metagenome</name>
    <dbReference type="NCBI Taxonomy" id="1070528"/>
    <lineage>
        <taxon>unclassified sequences</taxon>
        <taxon>metagenomes</taxon>
        <taxon>organismal metagenomes</taxon>
    </lineage>
</organism>
<dbReference type="AlphaFoldDB" id="A0A6C0DAH8"/>
<protein>
    <recommendedName>
        <fullName evidence="1">Protein kinase domain-containing protein</fullName>
    </recommendedName>
</protein>
<accession>A0A6C0DAH8</accession>
<feature type="domain" description="Protein kinase" evidence="1">
    <location>
        <begin position="69"/>
        <end position="394"/>
    </location>
</feature>
<dbReference type="PROSITE" id="PS50011">
    <property type="entry name" value="PROTEIN_KINASE_DOM"/>
    <property type="match status" value="1"/>
</dbReference>
<dbReference type="EMBL" id="MN739567">
    <property type="protein sequence ID" value="QHT13402.1"/>
    <property type="molecule type" value="Genomic_DNA"/>
</dbReference>
<reference evidence="2" key="1">
    <citation type="journal article" date="2020" name="Nature">
        <title>Giant virus diversity and host interactions through global metagenomics.</title>
        <authorList>
            <person name="Schulz F."/>
            <person name="Roux S."/>
            <person name="Paez-Espino D."/>
            <person name="Jungbluth S."/>
            <person name="Walsh D.A."/>
            <person name="Denef V.J."/>
            <person name="McMahon K.D."/>
            <person name="Konstantinidis K.T."/>
            <person name="Eloe-Fadrosh E.A."/>
            <person name="Kyrpides N.C."/>
            <person name="Woyke T."/>
        </authorList>
    </citation>
    <scope>NUCLEOTIDE SEQUENCE</scope>
    <source>
        <strain evidence="2">GVMAG-M-3300023174-131</strain>
    </source>
</reference>
<evidence type="ECO:0000313" key="2">
    <source>
        <dbReference type="EMBL" id="QHT13402.1"/>
    </source>
</evidence>
<dbReference type="InterPro" id="IPR008271">
    <property type="entry name" value="Ser/Thr_kinase_AS"/>
</dbReference>
<name>A0A6C0DAH8_9ZZZZ</name>
<evidence type="ECO:0000259" key="1">
    <source>
        <dbReference type="PROSITE" id="PS50011"/>
    </source>
</evidence>
<sequence length="394" mass="46127">MEKKKSILIPERIHDIEAMLNKTNIDSIVDFKHLSESSQLKTETIKSEDIRELLPKRYLDFTTAINQLGGKLLYIKSGSTGHTFRGVHPDEETKKKDYAVKIVAYPKKENYGDMYNIKRPENVELLMIRLLSYFVINKQTPHIILPITTFNTSIKPFLSLSKDDIVNNKRYDKFLERYKKGEYYSNVSVLVSEWANAGDLLDYLRKHYTTFKIMHWRTLFFQVLSVLAVIQSKYPGFRHNDLKANNLLVNEMKILPNNDKHKYIINGQSYVVTNVGFQIKLWDFDFAAIPGIIDNSKVEADWTKKINVNPVKNRYYDVHYFFNTLTHSGFFPEFFTDTTIPSKAKEFVNRIVPDKFKKGDLVSDRGRILINEEYLTPDEILKNDPFFKVYKVTD</sequence>
<dbReference type="InterPro" id="IPR000719">
    <property type="entry name" value="Prot_kinase_dom"/>
</dbReference>
<dbReference type="SMART" id="SM00220">
    <property type="entry name" value="S_TKc"/>
    <property type="match status" value="1"/>
</dbReference>